<reference evidence="2 3" key="1">
    <citation type="submission" date="2020-04" db="EMBL/GenBank/DDBJ databases">
        <authorList>
            <consortium name="Desulfovibrio sp. FSS-1 genome sequencing consortium"/>
            <person name="Shimoshige H."/>
            <person name="Kobayashi H."/>
            <person name="Maekawa T."/>
        </authorList>
    </citation>
    <scope>NUCLEOTIDE SEQUENCE [LARGE SCALE GENOMIC DNA]</scope>
    <source>
        <strain evidence="2 3">SIID29052-01</strain>
    </source>
</reference>
<dbReference type="Proteomes" id="UP000494245">
    <property type="component" value="Unassembled WGS sequence"/>
</dbReference>
<sequence length="132" mass="14326">MSGIRKHYPVILHSDDGVAYGVTVPDMPGCFSHGETLEEALSNVQEAVEAWLFDAEEAPPASAPGDVLALAEAEGGTLAFVELDLSFLDREPVRVNISLPRRRLERIDEAAKRLGMTRSGFLAHAAERLANQ</sequence>
<dbReference type="InterPro" id="IPR035069">
    <property type="entry name" value="TTHA1013/TTHA0281-like"/>
</dbReference>
<dbReference type="EMBL" id="BLTE01000004">
    <property type="protein sequence ID" value="GFK93414.1"/>
    <property type="molecule type" value="Genomic_DNA"/>
</dbReference>
<evidence type="ECO:0000313" key="3">
    <source>
        <dbReference type="Proteomes" id="UP000494245"/>
    </source>
</evidence>
<reference evidence="2 3" key="2">
    <citation type="submission" date="2020-05" db="EMBL/GenBank/DDBJ databases">
        <title>Draft genome sequence of Desulfovibrio sp. strainFSS-1.</title>
        <authorList>
            <person name="Shimoshige H."/>
            <person name="Kobayashi H."/>
            <person name="Maekawa T."/>
        </authorList>
    </citation>
    <scope>NUCLEOTIDE SEQUENCE [LARGE SCALE GENOMIC DNA]</scope>
    <source>
        <strain evidence="2 3">SIID29052-01</strain>
    </source>
</reference>
<organism evidence="2 3">
    <name type="scientific">Fundidesulfovibrio magnetotacticus</name>
    <dbReference type="NCBI Taxonomy" id="2730080"/>
    <lineage>
        <taxon>Bacteria</taxon>
        <taxon>Pseudomonadati</taxon>
        <taxon>Thermodesulfobacteriota</taxon>
        <taxon>Desulfovibrionia</taxon>
        <taxon>Desulfovibrionales</taxon>
        <taxon>Desulfovibrionaceae</taxon>
        <taxon>Fundidesulfovibrio</taxon>
    </lineage>
</organism>
<protein>
    <recommendedName>
        <fullName evidence="1">HicB-like antitoxin of toxin-antitoxin system domain-containing protein</fullName>
    </recommendedName>
</protein>
<dbReference type="InterPro" id="IPR010985">
    <property type="entry name" value="Ribbon_hlx_hlx"/>
</dbReference>
<dbReference type="AlphaFoldDB" id="A0A6V8LNX8"/>
<dbReference type="GO" id="GO:0006355">
    <property type="term" value="P:regulation of DNA-templated transcription"/>
    <property type="evidence" value="ECO:0007669"/>
    <property type="project" value="InterPro"/>
</dbReference>
<gene>
    <name evidence="2" type="ORF">NNJEOMEG_01246</name>
</gene>
<dbReference type="InterPro" id="IPR051404">
    <property type="entry name" value="TA_system_antitoxin"/>
</dbReference>
<dbReference type="CDD" id="cd22231">
    <property type="entry name" value="RHH_NikR_HicB-like"/>
    <property type="match status" value="1"/>
</dbReference>
<accession>A0A6V8LNX8</accession>
<dbReference type="PANTHER" id="PTHR34504:SF2">
    <property type="entry name" value="UPF0150 PROTEIN SSL0259"/>
    <property type="match status" value="1"/>
</dbReference>
<comment type="caution">
    <text evidence="2">The sequence shown here is derived from an EMBL/GenBank/DDBJ whole genome shotgun (WGS) entry which is preliminary data.</text>
</comment>
<dbReference type="RefSeq" id="WP_235956853.1">
    <property type="nucleotide sequence ID" value="NZ_BLTE01000004.1"/>
</dbReference>
<name>A0A6V8LNX8_9BACT</name>
<keyword evidence="3" id="KW-1185">Reference proteome</keyword>
<dbReference type="SUPFAM" id="SSF143100">
    <property type="entry name" value="TTHA1013/TTHA0281-like"/>
    <property type="match status" value="1"/>
</dbReference>
<evidence type="ECO:0000259" key="1">
    <source>
        <dbReference type="Pfam" id="PF15919"/>
    </source>
</evidence>
<evidence type="ECO:0000313" key="2">
    <source>
        <dbReference type="EMBL" id="GFK93414.1"/>
    </source>
</evidence>
<dbReference type="InterPro" id="IPR031807">
    <property type="entry name" value="HicB-like"/>
</dbReference>
<dbReference type="SUPFAM" id="SSF47598">
    <property type="entry name" value="Ribbon-helix-helix"/>
    <property type="match status" value="1"/>
</dbReference>
<proteinExistence type="predicted"/>
<feature type="domain" description="HicB-like antitoxin of toxin-antitoxin system" evidence="1">
    <location>
        <begin position="8"/>
        <end position="126"/>
    </location>
</feature>
<dbReference type="Pfam" id="PF15919">
    <property type="entry name" value="HicB_lk_antitox"/>
    <property type="match status" value="1"/>
</dbReference>
<dbReference type="Gene3D" id="3.30.160.250">
    <property type="match status" value="1"/>
</dbReference>
<dbReference type="PANTHER" id="PTHR34504">
    <property type="entry name" value="ANTITOXIN HICB"/>
    <property type="match status" value="1"/>
</dbReference>